<dbReference type="EMBL" id="CP058905">
    <property type="protein sequence ID" value="QLJ99145.1"/>
    <property type="molecule type" value="Genomic_DNA"/>
</dbReference>
<reference evidence="1" key="1">
    <citation type="submission" date="2020-08" db="EMBL/GenBank/DDBJ databases">
        <title>A bifunctional nitrone conjugated secondary metabolite targeting the ribosome.</title>
        <authorList>
            <person name="Limbrick E.M."/>
            <person name="Graf M."/>
            <person name="Derewacz D.K."/>
            <person name="Nguyen F."/>
            <person name="Spraggins J.M."/>
            <person name="Wieland M."/>
            <person name="Ynigez-Gutierrez A.E."/>
            <person name="Reisman B.J."/>
            <person name="Zinshteyn B."/>
            <person name="McCulloch K."/>
            <person name="Iverson T.M."/>
            <person name="Green R."/>
            <person name="Wilson D.N."/>
            <person name="Bachmann B.O."/>
        </authorList>
    </citation>
    <scope>NUCLEOTIDE SEQUENCE</scope>
    <source>
        <strain evidence="1">Africana</strain>
    </source>
</reference>
<name>A0A7D6CC47_9ACTN</name>
<protein>
    <submittedName>
        <fullName evidence="1">Uncharacterized protein</fullName>
    </submittedName>
</protein>
<gene>
    <name evidence="1" type="ORF">HZU44_02915</name>
</gene>
<sequence>MHAEIVTALDVHLAEMHRLRRRLTDARAVEPGERLEVVLEIAASAECLAHAVYANRPEPAVISTALR</sequence>
<dbReference type="AlphaFoldDB" id="A0A7D6CC47"/>
<proteinExistence type="predicted"/>
<evidence type="ECO:0000313" key="1">
    <source>
        <dbReference type="EMBL" id="QLJ99145.1"/>
    </source>
</evidence>
<organism evidence="1">
    <name type="scientific">Micromonospora carbonacea</name>
    <dbReference type="NCBI Taxonomy" id="47853"/>
    <lineage>
        <taxon>Bacteria</taxon>
        <taxon>Bacillati</taxon>
        <taxon>Actinomycetota</taxon>
        <taxon>Actinomycetes</taxon>
        <taxon>Micromonosporales</taxon>
        <taxon>Micromonosporaceae</taxon>
        <taxon>Micromonospora</taxon>
    </lineage>
</organism>
<accession>A0A7D6CC47</accession>